<reference evidence="1" key="1">
    <citation type="submission" date="2021-06" db="EMBL/GenBank/DDBJ databases">
        <title>Description of novel taxa of the family Lachnospiraceae.</title>
        <authorList>
            <person name="Chaplin A.V."/>
            <person name="Sokolova S.R."/>
            <person name="Pikina A.P."/>
            <person name="Korzhanova M."/>
            <person name="Belova V."/>
            <person name="Korostin D."/>
            <person name="Efimov B.A."/>
        </authorList>
    </citation>
    <scope>NUCLEOTIDE SEQUENCE</scope>
    <source>
        <strain evidence="1">ASD5720</strain>
    </source>
</reference>
<dbReference type="Proteomes" id="UP000712157">
    <property type="component" value="Unassembled WGS sequence"/>
</dbReference>
<accession>A0A949K5R7</accession>
<feature type="non-terminal residue" evidence="1">
    <location>
        <position position="1"/>
    </location>
</feature>
<name>A0A949K5R7_9FIRM</name>
<dbReference type="EMBL" id="JAHQCW010000090">
    <property type="protein sequence ID" value="MBU9739735.1"/>
    <property type="molecule type" value="Genomic_DNA"/>
</dbReference>
<evidence type="ECO:0000313" key="1">
    <source>
        <dbReference type="EMBL" id="MBU9739735.1"/>
    </source>
</evidence>
<gene>
    <name evidence="1" type="ORF">KTH89_24705</name>
</gene>
<comment type="caution">
    <text evidence="1">The sequence shown here is derived from an EMBL/GenBank/DDBJ whole genome shotgun (WGS) entry which is preliminary data.</text>
</comment>
<proteinExistence type="predicted"/>
<dbReference type="AlphaFoldDB" id="A0A949K5R7"/>
<organism evidence="1 2">
    <name type="scientific">Diplocloster agilis</name>
    <dbReference type="NCBI Taxonomy" id="2850323"/>
    <lineage>
        <taxon>Bacteria</taxon>
        <taxon>Bacillati</taxon>
        <taxon>Bacillota</taxon>
        <taxon>Clostridia</taxon>
        <taxon>Lachnospirales</taxon>
        <taxon>Lachnospiraceae</taxon>
        <taxon>Diplocloster</taxon>
    </lineage>
</organism>
<evidence type="ECO:0000313" key="2">
    <source>
        <dbReference type="Proteomes" id="UP000712157"/>
    </source>
</evidence>
<sequence>QKWPVLIIKTNNDLSVRITQTNTSLSDRIDTTNGNLSTLLDALTYKPVNDFTISAGITSNIKVYANGIGNVSIRATITKTGGWTTGYNNILTLPARLRPTDEIVSYAWPGGGRSALGVHITNAGTVRVFVNVIADVQTVGAFATPEGSMTISMDFNLLK</sequence>
<protein>
    <submittedName>
        <fullName evidence="1">Uncharacterized protein</fullName>
    </submittedName>
</protein>
<keyword evidence="2" id="KW-1185">Reference proteome</keyword>
<dbReference type="RefSeq" id="WP_238723468.1">
    <property type="nucleotide sequence ID" value="NZ_JAHQCW010000090.1"/>
</dbReference>